<evidence type="ECO:0000256" key="2">
    <source>
        <dbReference type="ARBA" id="ARBA00023134"/>
    </source>
</evidence>
<dbReference type="SUPFAM" id="SSF52540">
    <property type="entry name" value="P-loop containing nucleoside triphosphate hydrolases"/>
    <property type="match status" value="1"/>
</dbReference>
<feature type="non-terminal residue" evidence="4">
    <location>
        <position position="136"/>
    </location>
</feature>
<protein>
    <submittedName>
        <fullName evidence="4">Ribosomal biogenesis GTPase</fullName>
    </submittedName>
</protein>
<feature type="domain" description="CP-type G" evidence="3">
    <location>
        <begin position="2"/>
        <end position="136"/>
    </location>
</feature>
<evidence type="ECO:0000259" key="3">
    <source>
        <dbReference type="PROSITE" id="PS51721"/>
    </source>
</evidence>
<evidence type="ECO:0000256" key="1">
    <source>
        <dbReference type="ARBA" id="ARBA00022741"/>
    </source>
</evidence>
<dbReference type="Pfam" id="PF01926">
    <property type="entry name" value="MMR_HSR1"/>
    <property type="match status" value="1"/>
</dbReference>
<dbReference type="EMBL" id="AJWZ01004865">
    <property type="protein sequence ID" value="EKC64193.1"/>
    <property type="molecule type" value="Genomic_DNA"/>
</dbReference>
<dbReference type="InterPro" id="IPR027417">
    <property type="entry name" value="P-loop_NTPase"/>
</dbReference>
<keyword evidence="2" id="KW-0342">GTP-binding</keyword>
<dbReference type="PROSITE" id="PS51721">
    <property type="entry name" value="G_CP"/>
    <property type="match status" value="1"/>
</dbReference>
<dbReference type="PANTHER" id="PTHR45782:SF4">
    <property type="entry name" value="MITOCHONDRIAL RIBOSOME-ASSOCIATED GTPASE 1"/>
    <property type="match status" value="1"/>
</dbReference>
<dbReference type="GO" id="GO:0005525">
    <property type="term" value="F:GTP binding"/>
    <property type="evidence" value="ECO:0007669"/>
    <property type="project" value="UniProtKB-KW"/>
</dbReference>
<evidence type="ECO:0000313" key="4">
    <source>
        <dbReference type="EMBL" id="EKC64193.1"/>
    </source>
</evidence>
<dbReference type="AlphaFoldDB" id="K1T2X5"/>
<reference evidence="4" key="1">
    <citation type="journal article" date="2013" name="Environ. Microbiol.">
        <title>Microbiota from the distal guts of lean and obese adolescents exhibit partial functional redundancy besides clear differences in community structure.</title>
        <authorList>
            <person name="Ferrer M."/>
            <person name="Ruiz A."/>
            <person name="Lanza F."/>
            <person name="Haange S.B."/>
            <person name="Oberbach A."/>
            <person name="Till H."/>
            <person name="Bargiela R."/>
            <person name="Campoy C."/>
            <person name="Segura M.T."/>
            <person name="Richter M."/>
            <person name="von Bergen M."/>
            <person name="Seifert J."/>
            <person name="Suarez A."/>
        </authorList>
    </citation>
    <scope>NUCLEOTIDE SEQUENCE</scope>
</reference>
<proteinExistence type="predicted"/>
<dbReference type="Gene3D" id="3.40.50.300">
    <property type="entry name" value="P-loop containing nucleotide triphosphate hydrolases"/>
    <property type="match status" value="1"/>
</dbReference>
<accession>K1T2X5</accession>
<keyword evidence="1" id="KW-0547">Nucleotide-binding</keyword>
<dbReference type="GO" id="GO:0003924">
    <property type="term" value="F:GTPase activity"/>
    <property type="evidence" value="ECO:0007669"/>
    <property type="project" value="TreeGrafter"/>
</dbReference>
<comment type="caution">
    <text evidence="4">The sequence shown here is derived from an EMBL/GenBank/DDBJ whole genome shotgun (WGS) entry which is preliminary data.</text>
</comment>
<gene>
    <name evidence="4" type="ORF">OBE_07085</name>
</gene>
<organism evidence="4">
    <name type="scientific">human gut metagenome</name>
    <dbReference type="NCBI Taxonomy" id="408170"/>
    <lineage>
        <taxon>unclassified sequences</taxon>
        <taxon>metagenomes</taxon>
        <taxon>organismal metagenomes</taxon>
    </lineage>
</organism>
<sequence>MVKTKREIKENLKLVDAVIEIRDARIPNSSKNPDIDQLCKGKPRIILLNKCDLANEKITKEWKKSLENSETVVLEVNALKNDGLKNIKPALLKLLKEKHDRLKAKGLVKITTRVMVVGIPNVGKSTFINKMARNNI</sequence>
<dbReference type="CDD" id="cd01856">
    <property type="entry name" value="YlqF"/>
    <property type="match status" value="1"/>
</dbReference>
<name>K1T2X5_9ZZZZ</name>
<dbReference type="PANTHER" id="PTHR45782">
    <property type="entry name" value="MITOCHONDRIAL RIBOSOME-ASSOCIATED GTPASE 1"/>
    <property type="match status" value="1"/>
</dbReference>
<dbReference type="InterPro" id="IPR006073">
    <property type="entry name" value="GTP-bd"/>
</dbReference>
<dbReference type="GO" id="GO:0006412">
    <property type="term" value="P:translation"/>
    <property type="evidence" value="ECO:0007669"/>
    <property type="project" value="TreeGrafter"/>
</dbReference>
<dbReference type="InterPro" id="IPR030378">
    <property type="entry name" value="G_CP_dom"/>
</dbReference>